<name>A0ABS6XUK0_9FLAO</name>
<dbReference type="PANTHER" id="PTHR30576:SF20">
    <property type="entry name" value="QUINOVOSAMINEPHOSPHOTRANSFERAE-RELATED"/>
    <property type="match status" value="1"/>
</dbReference>
<dbReference type="Proteomes" id="UP000812031">
    <property type="component" value="Unassembled WGS sequence"/>
</dbReference>
<sequence length="193" mass="22511">MLKRLFDVIFSVLGIFLFFWLLLLAWGIAILDTRTNGIFTQERIGRYGKRFKIYKLRTIQLNSGTEIVQITRIGRLLRNYKLDELPQLINVLKGEMSVVGPRPDISGYYDLLEGEKRKILELKPGLTSPASLKYYKEDELLDAQDDAKGFNDNVLFPDKVQLNLEYYYRQSFCGDLKIIFNTCKLLISRNKEQ</sequence>
<keyword evidence="4" id="KW-1185">Reference proteome</keyword>
<gene>
    <name evidence="3" type="ORF">KZH69_07645</name>
</gene>
<organism evidence="3 4">
    <name type="scientific">Flavobacterium taihuense</name>
    <dbReference type="NCBI Taxonomy" id="2857508"/>
    <lineage>
        <taxon>Bacteria</taxon>
        <taxon>Pseudomonadati</taxon>
        <taxon>Bacteroidota</taxon>
        <taxon>Flavobacteriia</taxon>
        <taxon>Flavobacteriales</taxon>
        <taxon>Flavobacteriaceae</taxon>
        <taxon>Flavobacterium</taxon>
    </lineage>
</organism>
<comment type="caution">
    <text evidence="3">The sequence shown here is derived from an EMBL/GenBank/DDBJ whole genome shotgun (WGS) entry which is preliminary data.</text>
</comment>
<evidence type="ECO:0000313" key="3">
    <source>
        <dbReference type="EMBL" id="MBW4360356.1"/>
    </source>
</evidence>
<evidence type="ECO:0000313" key="4">
    <source>
        <dbReference type="Proteomes" id="UP000812031"/>
    </source>
</evidence>
<dbReference type="GO" id="GO:0016740">
    <property type="term" value="F:transferase activity"/>
    <property type="evidence" value="ECO:0007669"/>
    <property type="project" value="UniProtKB-KW"/>
</dbReference>
<dbReference type="Pfam" id="PF02397">
    <property type="entry name" value="Bac_transf"/>
    <property type="match status" value="1"/>
</dbReference>
<reference evidence="3 4" key="1">
    <citation type="submission" date="2021-07" db="EMBL/GenBank/DDBJ databases">
        <title>Flavobacterium sp. nov. isolated from sediment on the Taihu Lake.</title>
        <authorList>
            <person name="Qu J.-H."/>
        </authorList>
    </citation>
    <scope>NUCLEOTIDE SEQUENCE [LARGE SCALE GENOMIC DNA]</scope>
    <source>
        <strain evidence="3 4">NAS39</strain>
    </source>
</reference>
<dbReference type="InterPro" id="IPR003362">
    <property type="entry name" value="Bact_transf"/>
</dbReference>
<feature type="domain" description="Bacterial sugar transferase" evidence="2">
    <location>
        <begin position="3"/>
        <end position="186"/>
    </location>
</feature>
<evidence type="ECO:0000256" key="1">
    <source>
        <dbReference type="ARBA" id="ARBA00006464"/>
    </source>
</evidence>
<keyword evidence="3" id="KW-0808">Transferase</keyword>
<dbReference type="EMBL" id="JAHWYN010000005">
    <property type="protein sequence ID" value="MBW4360356.1"/>
    <property type="molecule type" value="Genomic_DNA"/>
</dbReference>
<accession>A0ABS6XUK0</accession>
<dbReference type="PANTHER" id="PTHR30576">
    <property type="entry name" value="COLANIC BIOSYNTHESIS UDP-GLUCOSE LIPID CARRIER TRANSFERASE"/>
    <property type="match status" value="1"/>
</dbReference>
<protein>
    <submittedName>
        <fullName evidence="3">Sugar transferase</fullName>
    </submittedName>
</protein>
<comment type="similarity">
    <text evidence="1">Belongs to the bacterial sugar transferase family.</text>
</comment>
<proteinExistence type="inferred from homology"/>
<evidence type="ECO:0000259" key="2">
    <source>
        <dbReference type="Pfam" id="PF02397"/>
    </source>
</evidence>